<keyword evidence="14" id="KW-1185">Reference proteome</keyword>
<accession>A0ABP9NLN3</accession>
<dbReference type="Gene3D" id="3.40.710.10">
    <property type="entry name" value="DD-peptidase/beta-lactamase superfamily"/>
    <property type="match status" value="1"/>
</dbReference>
<keyword evidence="6" id="KW-0511">Multifunctional enzyme</keyword>
<keyword evidence="5" id="KW-0378">Hydrolase</keyword>
<keyword evidence="10" id="KW-0472">Membrane</keyword>
<dbReference type="SUPFAM" id="SSF56601">
    <property type="entry name" value="beta-lactamase/transpeptidase-like"/>
    <property type="match status" value="1"/>
</dbReference>
<dbReference type="InterPro" id="IPR012338">
    <property type="entry name" value="Beta-lactam/transpept-like"/>
</dbReference>
<dbReference type="InterPro" id="IPR001460">
    <property type="entry name" value="PCN-bd_Tpept"/>
</dbReference>
<evidence type="ECO:0000256" key="2">
    <source>
        <dbReference type="ARBA" id="ARBA00022670"/>
    </source>
</evidence>
<evidence type="ECO:0000313" key="14">
    <source>
        <dbReference type="Proteomes" id="UP001500804"/>
    </source>
</evidence>
<evidence type="ECO:0000256" key="10">
    <source>
        <dbReference type="SAM" id="Phobius"/>
    </source>
</evidence>
<dbReference type="PANTHER" id="PTHR32282:SF34">
    <property type="entry name" value="PENICILLIN-BINDING PROTEIN 1A"/>
    <property type="match status" value="1"/>
</dbReference>
<evidence type="ECO:0000256" key="4">
    <source>
        <dbReference type="ARBA" id="ARBA00022679"/>
    </source>
</evidence>
<dbReference type="PANTHER" id="PTHR32282">
    <property type="entry name" value="BINDING PROTEIN TRANSPEPTIDASE, PUTATIVE-RELATED"/>
    <property type="match status" value="1"/>
</dbReference>
<keyword evidence="4" id="KW-0808">Transferase</keyword>
<comment type="catalytic activity">
    <reaction evidence="8">
        <text>[GlcNAc-(1-&gt;4)-Mur2Ac(oyl-L-Ala-gamma-D-Glu-L-Lys-D-Ala-D-Ala)](n)-di-trans,octa-cis-undecaprenyl diphosphate + beta-D-GlcNAc-(1-&gt;4)-Mur2Ac(oyl-L-Ala-gamma-D-Glu-L-Lys-D-Ala-D-Ala)-di-trans,octa-cis-undecaprenyl diphosphate = [GlcNAc-(1-&gt;4)-Mur2Ac(oyl-L-Ala-gamma-D-Glu-L-Lys-D-Ala-D-Ala)](n+1)-di-trans,octa-cis-undecaprenyl diphosphate + di-trans,octa-cis-undecaprenyl diphosphate + H(+)</text>
        <dbReference type="Rhea" id="RHEA:23708"/>
        <dbReference type="Rhea" id="RHEA-COMP:9602"/>
        <dbReference type="Rhea" id="RHEA-COMP:9603"/>
        <dbReference type="ChEBI" id="CHEBI:15378"/>
        <dbReference type="ChEBI" id="CHEBI:58405"/>
        <dbReference type="ChEBI" id="CHEBI:60033"/>
        <dbReference type="ChEBI" id="CHEBI:78435"/>
        <dbReference type="EC" id="2.4.99.28"/>
    </reaction>
</comment>
<feature type="region of interest" description="Disordered" evidence="9">
    <location>
        <begin position="722"/>
        <end position="846"/>
    </location>
</feature>
<dbReference type="InterPro" id="IPR001264">
    <property type="entry name" value="Glyco_trans_51"/>
</dbReference>
<gene>
    <name evidence="13" type="ORF">GCM10023320_36410</name>
</gene>
<feature type="domain" description="Glycosyl transferase family 51" evidence="12">
    <location>
        <begin position="170"/>
        <end position="344"/>
    </location>
</feature>
<evidence type="ECO:0000259" key="12">
    <source>
        <dbReference type="Pfam" id="PF00912"/>
    </source>
</evidence>
<evidence type="ECO:0000256" key="1">
    <source>
        <dbReference type="ARBA" id="ARBA00022645"/>
    </source>
</evidence>
<feature type="compositionally biased region" description="Basic and acidic residues" evidence="9">
    <location>
        <begin position="1"/>
        <end position="13"/>
    </location>
</feature>
<protein>
    <recommendedName>
        <fullName evidence="15">Penicillin-insensitive transglycosylase</fullName>
    </recommendedName>
</protein>
<keyword evidence="10" id="KW-1133">Transmembrane helix</keyword>
<feature type="region of interest" description="Disordered" evidence="9">
    <location>
        <begin position="1"/>
        <end position="73"/>
    </location>
</feature>
<keyword evidence="1" id="KW-0121">Carboxypeptidase</keyword>
<feature type="transmembrane region" description="Helical" evidence="10">
    <location>
        <begin position="126"/>
        <end position="149"/>
    </location>
</feature>
<keyword evidence="3" id="KW-0328">Glycosyltransferase</keyword>
<sequence>MSDQRDPRFDAPRGRPRNPYGAQPPRPGGPGAPRGPQRRQGPPPGSRVPPQRYQGDGPPVPPVPAGRSRPLSSSAVPLLTHEDDDATAIVSGHGPPTAAAGRTRRPGAAGRGRKQKASPWRRVRRISYVVLGLLLIGPFVAFVIGWFMFPVPSSQDVALSQVATFKFADGEELATVRPEGENRVAVTLDKVPKHVRDAVLAAEDRSFYSNPGFDFMGIGRAVYEQLTGGVGGGSTITQQYIKVSTGDDDVSLWRKYKEVVLAVKISKEKTKDEILENYLNTIYWGRGASGIQAAAKAYFNKDVGDLTVSEGAMLAGIIQSPSRWDPAKNPDRSQERWNFVLDGMVSQGWLDKSERDAQTFPVLPQVQEEKAEGGIPGDDRYHIYERALGELEAKGITQDVIATRGVTVTTTVQQPLQAEAVDVVKKQMNRQPDNLRTGLVSIDPKTGAILSYYGGTNGLGIDYAGEAFRQPGSSFKPFVLAAALQDIPGFGLGTQLDGTGPRSFPGRSGVVRNVEGVSCAQCGATYAMTESINTWFYELGIEVGPDNVAKAAHQAGIPDDLLPNPSGGIALGDKEVHPVDMASAYATFAAEGVYHEPYIVSRVEAADGEVLYEHEESSGRQVMPQQVARNVIEAMLEVAPHKGFALPGQQVAAKTGTAQLEGSSTDNRDAWFVGFTPNKATAVWVGSDKSDPIRNAQRRPIFGSGLPGEMWHAFMKAATEDDPPAQFSTFVPIGSPPGNDSLSTSETSSPDDEDDDDDSDSDENRDDDSSRSSDDDSGSSSDRDSRSNNFSDDDNGNGNGNGSGGSSDRPTSDTNRGGSAGTGSSSRGQSDPSVIDDSSAGNGPVR</sequence>
<evidence type="ECO:0000259" key="11">
    <source>
        <dbReference type="Pfam" id="PF00905"/>
    </source>
</evidence>
<reference evidence="14" key="1">
    <citation type="journal article" date="2019" name="Int. J. Syst. Evol. Microbiol.">
        <title>The Global Catalogue of Microorganisms (GCM) 10K type strain sequencing project: providing services to taxonomists for standard genome sequencing and annotation.</title>
        <authorList>
            <consortium name="The Broad Institute Genomics Platform"/>
            <consortium name="The Broad Institute Genome Sequencing Center for Infectious Disease"/>
            <person name="Wu L."/>
            <person name="Ma J."/>
        </authorList>
    </citation>
    <scope>NUCLEOTIDE SEQUENCE [LARGE SCALE GENOMIC DNA]</scope>
    <source>
        <strain evidence="14">JCM 18302</strain>
    </source>
</reference>
<keyword evidence="2" id="KW-0645">Protease</keyword>
<evidence type="ECO:0000256" key="9">
    <source>
        <dbReference type="SAM" id="MobiDB-lite"/>
    </source>
</evidence>
<keyword evidence="10" id="KW-0812">Transmembrane</keyword>
<dbReference type="Pfam" id="PF00905">
    <property type="entry name" value="Transpeptidase"/>
    <property type="match status" value="1"/>
</dbReference>
<dbReference type="InterPro" id="IPR036950">
    <property type="entry name" value="PBP_transglycosylase"/>
</dbReference>
<proteinExistence type="predicted"/>
<feature type="compositionally biased region" description="Low complexity" evidence="9">
    <location>
        <begin position="738"/>
        <end position="748"/>
    </location>
</feature>
<evidence type="ECO:0000313" key="13">
    <source>
        <dbReference type="EMBL" id="GAA5123946.1"/>
    </source>
</evidence>
<dbReference type="InterPro" id="IPR023346">
    <property type="entry name" value="Lysozyme-like_dom_sf"/>
</dbReference>
<comment type="catalytic activity">
    <reaction evidence="7">
        <text>Preferential cleavage: (Ac)2-L-Lys-D-Ala-|-D-Ala. Also transpeptidation of peptidyl-alanyl moieties that are N-acyl substituents of D-alanine.</text>
        <dbReference type="EC" id="3.4.16.4"/>
    </reaction>
</comment>
<dbReference type="Gene3D" id="1.10.3810.10">
    <property type="entry name" value="Biosynthetic peptidoglycan transglycosylase-like"/>
    <property type="match status" value="1"/>
</dbReference>
<evidence type="ECO:0008006" key="15">
    <source>
        <dbReference type="Google" id="ProtNLM"/>
    </source>
</evidence>
<name>A0ABP9NLN3_9PSEU</name>
<feature type="compositionally biased region" description="Acidic residues" evidence="9">
    <location>
        <begin position="749"/>
        <end position="766"/>
    </location>
</feature>
<evidence type="ECO:0000256" key="6">
    <source>
        <dbReference type="ARBA" id="ARBA00023268"/>
    </source>
</evidence>
<evidence type="ECO:0000256" key="5">
    <source>
        <dbReference type="ARBA" id="ARBA00022801"/>
    </source>
</evidence>
<evidence type="ECO:0000256" key="7">
    <source>
        <dbReference type="ARBA" id="ARBA00034000"/>
    </source>
</evidence>
<dbReference type="Proteomes" id="UP001500804">
    <property type="component" value="Unassembled WGS sequence"/>
</dbReference>
<evidence type="ECO:0000256" key="3">
    <source>
        <dbReference type="ARBA" id="ARBA00022676"/>
    </source>
</evidence>
<dbReference type="InterPro" id="IPR050396">
    <property type="entry name" value="Glycosyltr_51/Transpeptidase"/>
</dbReference>
<feature type="region of interest" description="Disordered" evidence="9">
    <location>
        <begin position="87"/>
        <end position="117"/>
    </location>
</feature>
<dbReference type="SUPFAM" id="SSF53955">
    <property type="entry name" value="Lysozyme-like"/>
    <property type="match status" value="1"/>
</dbReference>
<dbReference type="RefSeq" id="WP_345606319.1">
    <property type="nucleotide sequence ID" value="NZ_BAABJO010000012.1"/>
</dbReference>
<dbReference type="EMBL" id="BAABJO010000012">
    <property type="protein sequence ID" value="GAA5123946.1"/>
    <property type="molecule type" value="Genomic_DNA"/>
</dbReference>
<feature type="domain" description="Penicillin-binding protein transpeptidase" evidence="11">
    <location>
        <begin position="439"/>
        <end position="683"/>
    </location>
</feature>
<evidence type="ECO:0000256" key="8">
    <source>
        <dbReference type="ARBA" id="ARBA00049902"/>
    </source>
</evidence>
<comment type="caution">
    <text evidence="13">The sequence shown here is derived from an EMBL/GenBank/DDBJ whole genome shotgun (WGS) entry which is preliminary data.</text>
</comment>
<organism evidence="13 14">
    <name type="scientific">Pseudonocardia adelaidensis</name>
    <dbReference type="NCBI Taxonomy" id="648754"/>
    <lineage>
        <taxon>Bacteria</taxon>
        <taxon>Bacillati</taxon>
        <taxon>Actinomycetota</taxon>
        <taxon>Actinomycetes</taxon>
        <taxon>Pseudonocardiales</taxon>
        <taxon>Pseudonocardiaceae</taxon>
        <taxon>Pseudonocardia</taxon>
    </lineage>
</organism>
<dbReference type="Pfam" id="PF00912">
    <property type="entry name" value="Transgly"/>
    <property type="match status" value="1"/>
</dbReference>